<comment type="caution">
    <text evidence="2">The sequence shown here is derived from an EMBL/GenBank/DDBJ whole genome shotgun (WGS) entry which is preliminary data.</text>
</comment>
<dbReference type="EMBL" id="AQHR01000112">
    <property type="protein sequence ID" value="EON74978.1"/>
    <property type="molecule type" value="Genomic_DNA"/>
</dbReference>
<feature type="region of interest" description="Disordered" evidence="1">
    <location>
        <begin position="225"/>
        <end position="263"/>
    </location>
</feature>
<proteinExistence type="predicted"/>
<evidence type="ECO:0000313" key="2">
    <source>
        <dbReference type="EMBL" id="EON74978.1"/>
    </source>
</evidence>
<evidence type="ECO:0000313" key="3">
    <source>
        <dbReference type="Proteomes" id="UP000013909"/>
    </source>
</evidence>
<reference evidence="2 3" key="1">
    <citation type="submission" date="2013-02" db="EMBL/GenBank/DDBJ databases">
        <title>A novel strain isolated from Lonar lake, Maharashtra, India.</title>
        <authorList>
            <person name="Singh A."/>
        </authorList>
    </citation>
    <scope>NUCLEOTIDE SEQUENCE [LARGE SCALE GENOMIC DNA]</scope>
    <source>
        <strain evidence="2 3">AK24</strain>
    </source>
</reference>
<organism evidence="2 3">
    <name type="scientific">Lunatimonas lonarensis</name>
    <dbReference type="NCBI Taxonomy" id="1232681"/>
    <lineage>
        <taxon>Bacteria</taxon>
        <taxon>Pseudomonadati</taxon>
        <taxon>Bacteroidota</taxon>
        <taxon>Cytophagia</taxon>
        <taxon>Cytophagales</taxon>
        <taxon>Cyclobacteriaceae</taxon>
    </lineage>
</organism>
<keyword evidence="3" id="KW-1185">Reference proteome</keyword>
<dbReference type="Proteomes" id="UP000013909">
    <property type="component" value="Unassembled WGS sequence"/>
</dbReference>
<sequence>MSGAVADEIRKEYGLSIDMAQSIDQSYLKEYSGQFAERICSGFFADKQYITGNEIISLTACRQLNLMVIKSLFGAWQSELEKLKKNPFFDYGSEEVAEALRDFMNVLSQSIKVSRVNFQPLLLQAVEDTVLFAVDPRIFLEIELAYSAGANLEVYFKENKKYIKWHTDLWSELVQATERFSLPESLSMAFDELVDKKRDRLADPQDLLKPLSDITWLDLDRLTGANQPAPPSGQQGYQPLPELKIPSQSSTPSAQRYDEEQPSIALGQERIDPALAWARFERESYGLIKGSVRKLSEDIGINQRFMFTRKLFFGNPENLNAALSDLDATESFFDAVELLNEKYIAQLGWDLQSEELIELLFLIFLKFDVKN</sequence>
<protein>
    <submittedName>
        <fullName evidence="2">Uncharacterized protein</fullName>
    </submittedName>
</protein>
<dbReference type="AlphaFoldDB" id="R7ZLL7"/>
<gene>
    <name evidence="2" type="ORF">ADIS_4467</name>
</gene>
<name>R7ZLL7_9BACT</name>
<dbReference type="STRING" id="1232681.ADIS_4467"/>
<evidence type="ECO:0000256" key="1">
    <source>
        <dbReference type="SAM" id="MobiDB-lite"/>
    </source>
</evidence>
<accession>R7ZLL7</accession>